<gene>
    <name evidence="1" type="ORF">BDV95DRAFT_65227</name>
</gene>
<dbReference type="Proteomes" id="UP000481861">
    <property type="component" value="Unassembled WGS sequence"/>
</dbReference>
<organism evidence="1 2">
    <name type="scientific">Massariosphaeria phaeospora</name>
    <dbReference type="NCBI Taxonomy" id="100035"/>
    <lineage>
        <taxon>Eukaryota</taxon>
        <taxon>Fungi</taxon>
        <taxon>Dikarya</taxon>
        <taxon>Ascomycota</taxon>
        <taxon>Pezizomycotina</taxon>
        <taxon>Dothideomycetes</taxon>
        <taxon>Pleosporomycetidae</taxon>
        <taxon>Pleosporales</taxon>
        <taxon>Pleosporales incertae sedis</taxon>
        <taxon>Massariosphaeria</taxon>
    </lineage>
</organism>
<sequence length="313" mass="34211">MEILASALPASHVLQWLAAAGQVLQDEVSLSADLAVRATIGYRSGFQGRVSTDLPCVSHEFLQDVVRHTRVLLHKCSSRPTLSEDILDGIATVEAICKELLQLHLEDSTGNKIPWCTTNQILLVLGALATPMDELYSEGVVMGAVRIYDLAVMLGGAASQNQAMEAIRDCCGLSQCPETWVPSLRTVAPRRPNSLLESNPFPNVFGDQLYTETVQERESIGSSEWDNASAASLLHYIYRATISDYSGSSARGKVNWLAVFSLSMDVVDAFAQILCLAGLFEATDDVWGNLEKMLYALCLCWLARRTVVPWLGT</sequence>
<evidence type="ECO:0000313" key="1">
    <source>
        <dbReference type="EMBL" id="KAF2870644.1"/>
    </source>
</evidence>
<evidence type="ECO:0000313" key="2">
    <source>
        <dbReference type="Proteomes" id="UP000481861"/>
    </source>
</evidence>
<dbReference type="AlphaFoldDB" id="A0A7C8MJ94"/>
<proteinExistence type="predicted"/>
<comment type="caution">
    <text evidence="1">The sequence shown here is derived from an EMBL/GenBank/DDBJ whole genome shotgun (WGS) entry which is preliminary data.</text>
</comment>
<keyword evidence="2" id="KW-1185">Reference proteome</keyword>
<dbReference type="EMBL" id="JAADJZ010000013">
    <property type="protein sequence ID" value="KAF2870644.1"/>
    <property type="molecule type" value="Genomic_DNA"/>
</dbReference>
<accession>A0A7C8MJ94</accession>
<name>A0A7C8MJ94_9PLEO</name>
<protein>
    <submittedName>
        <fullName evidence="1">Uncharacterized protein</fullName>
    </submittedName>
</protein>
<reference evidence="1 2" key="1">
    <citation type="submission" date="2020-01" db="EMBL/GenBank/DDBJ databases">
        <authorList>
            <consortium name="DOE Joint Genome Institute"/>
            <person name="Haridas S."/>
            <person name="Albert R."/>
            <person name="Binder M."/>
            <person name="Bloem J."/>
            <person name="Labutti K."/>
            <person name="Salamov A."/>
            <person name="Andreopoulos B."/>
            <person name="Baker S.E."/>
            <person name="Barry K."/>
            <person name="Bills G."/>
            <person name="Bluhm B.H."/>
            <person name="Cannon C."/>
            <person name="Castanera R."/>
            <person name="Culley D.E."/>
            <person name="Daum C."/>
            <person name="Ezra D."/>
            <person name="Gonzalez J.B."/>
            <person name="Henrissat B."/>
            <person name="Kuo A."/>
            <person name="Liang C."/>
            <person name="Lipzen A."/>
            <person name="Lutzoni F."/>
            <person name="Magnuson J."/>
            <person name="Mondo S."/>
            <person name="Nolan M."/>
            <person name="Ohm R."/>
            <person name="Pangilinan J."/>
            <person name="Park H.-J.H."/>
            <person name="Ramirez L."/>
            <person name="Alfaro M."/>
            <person name="Sun H."/>
            <person name="Tritt A."/>
            <person name="Yoshinaga Y."/>
            <person name="Zwiers L.-H.L."/>
            <person name="Turgeon B.G."/>
            <person name="Goodwin S.B."/>
            <person name="Spatafora J.W."/>
            <person name="Crous P.W."/>
            <person name="Grigoriev I.V."/>
        </authorList>
    </citation>
    <scope>NUCLEOTIDE SEQUENCE [LARGE SCALE GENOMIC DNA]</scope>
    <source>
        <strain evidence="1 2">CBS 611.86</strain>
    </source>
</reference>